<dbReference type="Proteomes" id="UP000479300">
    <property type="component" value="Unassembled WGS sequence"/>
</dbReference>
<comment type="caution">
    <text evidence="1">The sequence shown here is derived from an EMBL/GenBank/DDBJ whole genome shotgun (WGS) entry which is preliminary data.</text>
</comment>
<dbReference type="KEGG" id="plum:A4R40_23965"/>
<evidence type="ECO:0000313" key="2">
    <source>
        <dbReference type="Proteomes" id="UP000479300"/>
    </source>
</evidence>
<protein>
    <recommendedName>
        <fullName evidence="3">Glycosyl transferase family 1 domain-containing protein</fullName>
    </recommendedName>
</protein>
<dbReference type="GeneID" id="48851049"/>
<reference evidence="1 2" key="1">
    <citation type="submission" date="2019-12" db="EMBL/GenBank/DDBJ databases">
        <title>Engineering Photorhabdus to improve their lethality against agricultural pests.</title>
        <authorList>
            <person name="Machado R.A.R."/>
        </authorList>
    </citation>
    <scope>NUCLEOTIDE SEQUENCE [LARGE SCALE GENOMIC DNA]</scope>
    <source>
        <strain evidence="1 2">EN01</strain>
    </source>
</reference>
<dbReference type="OMA" id="PWINTAL"/>
<evidence type="ECO:0008006" key="3">
    <source>
        <dbReference type="Google" id="ProtNLM"/>
    </source>
</evidence>
<proteinExistence type="predicted"/>
<dbReference type="AlphaFoldDB" id="A0A6L9JLJ5"/>
<evidence type="ECO:0000313" key="1">
    <source>
        <dbReference type="EMBL" id="NDL38556.1"/>
    </source>
</evidence>
<gene>
    <name evidence="1" type="ORF">GPY51_07105</name>
</gene>
<dbReference type="EMBL" id="WSFA01000012">
    <property type="protein sequence ID" value="NDL38556.1"/>
    <property type="molecule type" value="Genomic_DNA"/>
</dbReference>
<sequence>MKFVFEKPNNQSNTGIFFLKRSLYHYSDNVQYKKFSFIHFFRRKISKKNDTKYIFFPLDYKSFFSKRIDLIIFPDDPLRAIKSISKVRWRNKNYLKYLYQIFRYYYIFCLIYSLKNNLILIVSDDDVKSLKKRFPKHNIQYFHHPIQNQLMKVEPCIFSHVIKKVAFLNLQDHYCNDPKHFFKGFNNVILTKELNDIQFYFHGSGRKPWINTALNFLNSSNCFNVDYIEDFITFNKNIDIVIMPLSAGAGVKNILLNSIYLNKVVFGSEEAFSGIPSKLANNFIISSANELMNKLQYLNDIKKDYLELRNYVLEHHDISMFKSDLNRFFNECN</sequence>
<organism evidence="1 2">
    <name type="scientific">Photorhabdus laumondii subsp. laumondii</name>
    <name type="common">Photorhabdus luminescens subsp. laumondii</name>
    <dbReference type="NCBI Taxonomy" id="141679"/>
    <lineage>
        <taxon>Bacteria</taxon>
        <taxon>Pseudomonadati</taxon>
        <taxon>Pseudomonadota</taxon>
        <taxon>Gammaproteobacteria</taxon>
        <taxon>Enterobacterales</taxon>
        <taxon>Morganellaceae</taxon>
        <taxon>Photorhabdus</taxon>
    </lineage>
</organism>
<name>A0A6L9JLJ5_PHOLM</name>
<dbReference type="RefSeq" id="WP_011148881.1">
    <property type="nucleotide sequence ID" value="NZ_CAWPGE010000006.1"/>
</dbReference>
<accession>A0A6L9JLJ5</accession>